<dbReference type="CDD" id="cd12151">
    <property type="entry name" value="F1-ATPase_gamma"/>
    <property type="match status" value="1"/>
</dbReference>
<organism evidence="9">
    <name type="scientific">marine metagenome</name>
    <dbReference type="NCBI Taxonomy" id="408172"/>
    <lineage>
        <taxon>unclassified sequences</taxon>
        <taxon>metagenomes</taxon>
        <taxon>ecological metagenomes</taxon>
    </lineage>
</organism>
<keyword evidence="4" id="KW-0375">Hydrogen ion transport</keyword>
<evidence type="ECO:0000256" key="1">
    <source>
        <dbReference type="ARBA" id="ARBA00004170"/>
    </source>
</evidence>
<sequence>MANTRDIRNRIRGVKNTRQITKAMQMVATSKMKRAQESAKAGRPYALLLADIIGSLSDNRLLTDDSFFESRPVRHRGILVVSTDKGLCGALNANLFRVVHEVDSSAKFVAIGKRATQYLSRTRRDLLADFTVADRAPFSEVRKVVEFLLHCYQEESIDTVEVAYTSFVNTLSQEPEIVQLLPFADLEAMLAKLHARFGSPDDELVRDQREILFEPGREEILAELAALYVKQEIYQLILESQASEHSARMVAMKNATDNAGKLVDELTLQYNRARQAAITQEIIEISAAAFAEGV</sequence>
<dbReference type="InterPro" id="IPR035968">
    <property type="entry name" value="ATP_synth_F1_ATPase_gsu"/>
</dbReference>
<dbReference type="GO" id="GO:0046933">
    <property type="term" value="F:proton-transporting ATP synthase activity, rotational mechanism"/>
    <property type="evidence" value="ECO:0007669"/>
    <property type="project" value="InterPro"/>
</dbReference>
<evidence type="ECO:0000256" key="6">
    <source>
        <dbReference type="ARBA" id="ARBA00023136"/>
    </source>
</evidence>
<keyword evidence="5" id="KW-0406">Ion transport</keyword>
<evidence type="ECO:0000313" key="9">
    <source>
        <dbReference type="EMBL" id="SVA95371.1"/>
    </source>
</evidence>
<protein>
    <recommendedName>
        <fullName evidence="10">ATP synthase gamma chain</fullName>
    </recommendedName>
</protein>
<evidence type="ECO:0000256" key="5">
    <source>
        <dbReference type="ARBA" id="ARBA00023065"/>
    </source>
</evidence>
<dbReference type="PANTHER" id="PTHR11693">
    <property type="entry name" value="ATP SYNTHASE GAMMA CHAIN"/>
    <property type="match status" value="1"/>
</dbReference>
<reference evidence="9" key="1">
    <citation type="submission" date="2018-05" db="EMBL/GenBank/DDBJ databases">
        <authorList>
            <person name="Lanie J.A."/>
            <person name="Ng W.-L."/>
            <person name="Kazmierczak K.M."/>
            <person name="Andrzejewski T.M."/>
            <person name="Davidsen T.M."/>
            <person name="Wayne K.J."/>
            <person name="Tettelin H."/>
            <person name="Glass J.I."/>
            <person name="Rusch D."/>
            <person name="Podicherti R."/>
            <person name="Tsui H.-C.T."/>
            <person name="Winkler M.E."/>
        </authorList>
    </citation>
    <scope>NUCLEOTIDE SEQUENCE</scope>
</reference>
<evidence type="ECO:0000256" key="3">
    <source>
        <dbReference type="ARBA" id="ARBA00022448"/>
    </source>
</evidence>
<dbReference type="HAMAP" id="MF_00815">
    <property type="entry name" value="ATP_synth_gamma_bact"/>
    <property type="match status" value="1"/>
</dbReference>
<dbReference type="GO" id="GO:0045259">
    <property type="term" value="C:proton-transporting ATP synthase complex"/>
    <property type="evidence" value="ECO:0007669"/>
    <property type="project" value="UniProtKB-KW"/>
</dbReference>
<dbReference type="AlphaFoldDB" id="A0A382A2C6"/>
<name>A0A382A2C6_9ZZZZ</name>
<keyword evidence="6" id="KW-0472">Membrane</keyword>
<dbReference type="Gene3D" id="3.40.1380.10">
    <property type="match status" value="1"/>
</dbReference>
<comment type="subcellular location">
    <subcellularLocation>
        <location evidence="1">Membrane</location>
        <topology evidence="1">Peripheral membrane protein</topology>
    </subcellularLocation>
</comment>
<evidence type="ECO:0000256" key="8">
    <source>
        <dbReference type="ARBA" id="ARBA00023310"/>
    </source>
</evidence>
<dbReference type="Gene3D" id="1.10.287.80">
    <property type="entry name" value="ATP synthase, gamma subunit, helix hairpin domain"/>
    <property type="match status" value="1"/>
</dbReference>
<evidence type="ECO:0008006" key="10">
    <source>
        <dbReference type="Google" id="ProtNLM"/>
    </source>
</evidence>
<dbReference type="Pfam" id="PF00231">
    <property type="entry name" value="ATP-synt"/>
    <property type="match status" value="1"/>
</dbReference>
<dbReference type="InterPro" id="IPR000131">
    <property type="entry name" value="ATP_synth_F1_gsu"/>
</dbReference>
<dbReference type="NCBIfam" id="TIGR01146">
    <property type="entry name" value="ATPsyn_F1gamma"/>
    <property type="match status" value="1"/>
</dbReference>
<dbReference type="SUPFAM" id="SSF52943">
    <property type="entry name" value="ATP synthase (F1-ATPase), gamma subunit"/>
    <property type="match status" value="1"/>
</dbReference>
<evidence type="ECO:0000256" key="2">
    <source>
        <dbReference type="ARBA" id="ARBA00007681"/>
    </source>
</evidence>
<gene>
    <name evidence="9" type="ORF">METZ01_LOCUS148225</name>
</gene>
<keyword evidence="3" id="KW-0813">Transport</keyword>
<dbReference type="PANTHER" id="PTHR11693:SF22">
    <property type="entry name" value="ATP SYNTHASE SUBUNIT GAMMA, MITOCHONDRIAL"/>
    <property type="match status" value="1"/>
</dbReference>
<evidence type="ECO:0000256" key="7">
    <source>
        <dbReference type="ARBA" id="ARBA00023196"/>
    </source>
</evidence>
<proteinExistence type="inferred from homology"/>
<dbReference type="EMBL" id="UINC01023530">
    <property type="protein sequence ID" value="SVA95371.1"/>
    <property type="molecule type" value="Genomic_DNA"/>
</dbReference>
<accession>A0A382A2C6</accession>
<comment type="similarity">
    <text evidence="2">Belongs to the ATPase gamma chain family.</text>
</comment>
<evidence type="ECO:0000256" key="4">
    <source>
        <dbReference type="ARBA" id="ARBA00022781"/>
    </source>
</evidence>
<keyword evidence="7" id="KW-0139">CF(1)</keyword>
<keyword evidence="8" id="KW-0066">ATP synthesis</keyword>
<dbReference type="PRINTS" id="PR00126">
    <property type="entry name" value="ATPASEGAMMA"/>
</dbReference>